<accession>A0A9W8HNZ6</accession>
<feature type="region of interest" description="Disordered" evidence="1">
    <location>
        <begin position="409"/>
        <end position="429"/>
    </location>
</feature>
<sequence length="429" mass="45531">MSVIDLTFDDDDDGSADGRLSASMLSNELEATGLSAARPEVLEVDNDNAVSPIVFQIASHPPTRKRKRPGTQAQDEAESNMSVTNNDTQAPLSQSQLSQSQQLHSQSSQGQLLQDAPVVIDVEDSTYLGSDDSQGGIIDVDSDHASDKALVSPQQQTPASSSGRPRIQQSYMHLDGYQAQRPPATPATVTAPSAPSSVPFANRTQQASPPFNTAMQNAPVSLQSSGRYVAQGMSLGRRDPMAPTPAVSAAPNAPNGSGASGHMRMIGQLRAVAVISTGSAQYRQGSSLQVPTTLRNRQGSAQEVELFDSDRKLLGTLEQSVTKAIFAMQTSGHIRVMGMTAGPLRGKFVAPILLSFYASEQLALGVIRLLEQAGLYLDQSATETQSTLRELNTESNVLTAGMNYIAHHPTRDEDGLMTGRTNSDGSLPS</sequence>
<proteinExistence type="predicted"/>
<name>A0A9W8HNZ6_9FUNG</name>
<dbReference type="EMBL" id="JANBUO010003272">
    <property type="protein sequence ID" value="KAJ2791704.1"/>
    <property type="molecule type" value="Genomic_DNA"/>
</dbReference>
<feature type="compositionally biased region" description="Polar residues" evidence="1">
    <location>
        <begin position="71"/>
        <end position="91"/>
    </location>
</feature>
<keyword evidence="3" id="KW-1185">Reference proteome</keyword>
<dbReference type="AlphaFoldDB" id="A0A9W8HNZ6"/>
<dbReference type="Proteomes" id="UP001140094">
    <property type="component" value="Unassembled WGS sequence"/>
</dbReference>
<protein>
    <submittedName>
        <fullName evidence="2">Uncharacterized protein</fullName>
    </submittedName>
</protein>
<feature type="compositionally biased region" description="Polar residues" evidence="1">
    <location>
        <begin position="202"/>
        <end position="217"/>
    </location>
</feature>
<gene>
    <name evidence="2" type="ORF">H4R20_006831</name>
</gene>
<reference evidence="2" key="1">
    <citation type="submission" date="2022-07" db="EMBL/GenBank/DDBJ databases">
        <title>Phylogenomic reconstructions and comparative analyses of Kickxellomycotina fungi.</title>
        <authorList>
            <person name="Reynolds N.K."/>
            <person name="Stajich J.E."/>
            <person name="Barry K."/>
            <person name="Grigoriev I.V."/>
            <person name="Crous P."/>
            <person name="Smith M.E."/>
        </authorList>
    </citation>
    <scope>NUCLEOTIDE SEQUENCE</scope>
    <source>
        <strain evidence="2">NRRL 1565</strain>
    </source>
</reference>
<evidence type="ECO:0000313" key="2">
    <source>
        <dbReference type="EMBL" id="KAJ2791704.1"/>
    </source>
</evidence>
<comment type="caution">
    <text evidence="2">The sequence shown here is derived from an EMBL/GenBank/DDBJ whole genome shotgun (WGS) entry which is preliminary data.</text>
</comment>
<feature type="region of interest" description="Disordered" evidence="1">
    <location>
        <begin position="58"/>
        <end position="114"/>
    </location>
</feature>
<feature type="compositionally biased region" description="Polar residues" evidence="1">
    <location>
        <begin position="419"/>
        <end position="429"/>
    </location>
</feature>
<feature type="non-terminal residue" evidence="2">
    <location>
        <position position="429"/>
    </location>
</feature>
<organism evidence="2 3">
    <name type="scientific">Coemansia guatemalensis</name>
    <dbReference type="NCBI Taxonomy" id="2761395"/>
    <lineage>
        <taxon>Eukaryota</taxon>
        <taxon>Fungi</taxon>
        <taxon>Fungi incertae sedis</taxon>
        <taxon>Zoopagomycota</taxon>
        <taxon>Kickxellomycotina</taxon>
        <taxon>Kickxellomycetes</taxon>
        <taxon>Kickxellales</taxon>
        <taxon>Kickxellaceae</taxon>
        <taxon>Coemansia</taxon>
    </lineage>
</organism>
<feature type="region of interest" description="Disordered" evidence="1">
    <location>
        <begin position="178"/>
        <end position="217"/>
    </location>
</feature>
<feature type="compositionally biased region" description="Low complexity" evidence="1">
    <location>
        <begin position="186"/>
        <end position="199"/>
    </location>
</feature>
<evidence type="ECO:0000256" key="1">
    <source>
        <dbReference type="SAM" id="MobiDB-lite"/>
    </source>
</evidence>
<dbReference type="OrthoDB" id="448448at2759"/>
<feature type="compositionally biased region" description="Low complexity" evidence="1">
    <location>
        <begin position="92"/>
        <end position="114"/>
    </location>
</feature>
<evidence type="ECO:0000313" key="3">
    <source>
        <dbReference type="Proteomes" id="UP001140094"/>
    </source>
</evidence>